<accession>A0ABN9V998</accession>
<evidence type="ECO:0000313" key="2">
    <source>
        <dbReference type="EMBL" id="CAK0869550.1"/>
    </source>
</evidence>
<protein>
    <recommendedName>
        <fullName evidence="4">DRBM domain-containing protein</fullName>
    </recommendedName>
</protein>
<keyword evidence="3" id="KW-1185">Reference proteome</keyword>
<evidence type="ECO:0000313" key="3">
    <source>
        <dbReference type="Proteomes" id="UP001189429"/>
    </source>
</evidence>
<comment type="caution">
    <text evidence="2">The sequence shown here is derived from an EMBL/GenBank/DDBJ whole genome shotgun (WGS) entry which is preliminary data.</text>
</comment>
<feature type="compositionally biased region" description="Low complexity" evidence="1">
    <location>
        <begin position="131"/>
        <end position="155"/>
    </location>
</feature>
<name>A0ABN9V998_9DINO</name>
<reference evidence="2" key="1">
    <citation type="submission" date="2023-10" db="EMBL/GenBank/DDBJ databases">
        <authorList>
            <person name="Chen Y."/>
            <person name="Shah S."/>
            <person name="Dougan E. K."/>
            <person name="Thang M."/>
            <person name="Chan C."/>
        </authorList>
    </citation>
    <scope>NUCLEOTIDE SEQUENCE [LARGE SCALE GENOMIC DNA]</scope>
</reference>
<feature type="compositionally biased region" description="Basic and acidic residues" evidence="1">
    <location>
        <begin position="156"/>
        <end position="170"/>
    </location>
</feature>
<organism evidence="2 3">
    <name type="scientific">Prorocentrum cordatum</name>
    <dbReference type="NCBI Taxonomy" id="2364126"/>
    <lineage>
        <taxon>Eukaryota</taxon>
        <taxon>Sar</taxon>
        <taxon>Alveolata</taxon>
        <taxon>Dinophyceae</taxon>
        <taxon>Prorocentrales</taxon>
        <taxon>Prorocentraceae</taxon>
        <taxon>Prorocentrum</taxon>
    </lineage>
</organism>
<gene>
    <name evidence="2" type="ORF">PCOR1329_LOCUS55871</name>
</gene>
<feature type="non-terminal residue" evidence="2">
    <location>
        <position position="592"/>
    </location>
</feature>
<proteinExistence type="predicted"/>
<evidence type="ECO:0000256" key="1">
    <source>
        <dbReference type="SAM" id="MobiDB-lite"/>
    </source>
</evidence>
<dbReference type="EMBL" id="CAUYUJ010016860">
    <property type="protein sequence ID" value="CAK0869550.1"/>
    <property type="molecule type" value="Genomic_DNA"/>
</dbReference>
<feature type="region of interest" description="Disordered" evidence="1">
    <location>
        <begin position="131"/>
        <end position="172"/>
    </location>
</feature>
<dbReference type="Proteomes" id="UP001189429">
    <property type="component" value="Unassembled WGS sequence"/>
</dbReference>
<feature type="region of interest" description="Disordered" evidence="1">
    <location>
        <begin position="184"/>
        <end position="294"/>
    </location>
</feature>
<evidence type="ECO:0008006" key="4">
    <source>
        <dbReference type="Google" id="ProtNLM"/>
    </source>
</evidence>
<sequence>MEETNDSKRSRSNKLNEAQHILVAYLRGYHPALDGCWTDRIKAEGSTAQKYRKVVVPGAPHGAARVVGHLASGAKHKKAWAARCTALAPDKGPSPFRRELAVVVSFLASLGPGALAAASIANLAEQGAPAAGLGEETATTEAESTADPMAQPDDAAQPKEADPPAQHADRALQAADQDVTEILPGKEAADSPTNPSPTDKADSDEVDSGADEARPAASPPPAEDAKGAAEQEGSSFQPSLDAAGDAAVDGPLDDPPSAFGQAAAGKSRTEPSSEAPAEGAPHRRHSRAASRAFDDLVDPVDGGRVYKEVLSNVDLDRFGEKPAAKIARRQKDLGGVSVRFRWRHSYWFLVSDAFLAIAGPGWRPKEEGKLFKMPANCSVLQWEYGTRMAGKNLEFRATVAFVLSGVPHHVAGVWLPSKKRAQRDAAERALGLYVKPGREESILKPIEISPFSALFEPIEKSPLSTPKKERSVESSPFSTPKVPRAMTWADLTDLEPDSEDGLQTEVGILKDYCFQKGSPPPAWSYKFDEEDGCQAFVEIRLLGVAHTFSGQRCPDQEMAEVDVAKRVLWYLGVPGMEDTFEPDFDYARAAAQ</sequence>